<dbReference type="GO" id="GO:0043130">
    <property type="term" value="F:ubiquitin binding"/>
    <property type="evidence" value="ECO:0007669"/>
    <property type="project" value="InterPro"/>
</dbReference>
<protein>
    <recommendedName>
        <fullName evidence="1">F-box domain-containing protein</fullName>
    </recommendedName>
</protein>
<dbReference type="InterPro" id="IPR001810">
    <property type="entry name" value="F-box_dom"/>
</dbReference>
<dbReference type="EMBL" id="CBTN010000079">
    <property type="protein sequence ID" value="CDH59980.1"/>
    <property type="molecule type" value="Genomic_DNA"/>
</dbReference>
<dbReference type="Pfam" id="PF12937">
    <property type="entry name" value="F-box-like"/>
    <property type="match status" value="1"/>
</dbReference>
<dbReference type="GO" id="GO:0042802">
    <property type="term" value="F:identical protein binding"/>
    <property type="evidence" value="ECO:0007669"/>
    <property type="project" value="InterPro"/>
</dbReference>
<dbReference type="Proteomes" id="UP000027586">
    <property type="component" value="Unassembled WGS sequence"/>
</dbReference>
<organism evidence="2 3">
    <name type="scientific">Lichtheimia corymbifera JMRC:FSU:9682</name>
    <dbReference type="NCBI Taxonomy" id="1263082"/>
    <lineage>
        <taxon>Eukaryota</taxon>
        <taxon>Fungi</taxon>
        <taxon>Fungi incertae sedis</taxon>
        <taxon>Mucoromycota</taxon>
        <taxon>Mucoromycotina</taxon>
        <taxon>Mucoromycetes</taxon>
        <taxon>Mucorales</taxon>
        <taxon>Lichtheimiaceae</taxon>
        <taxon>Lichtheimia</taxon>
    </lineage>
</organism>
<dbReference type="OrthoDB" id="2285780at2759"/>
<dbReference type="Gene3D" id="2.30.30.700">
    <property type="entry name" value="SLA1 homology domain 1"/>
    <property type="match status" value="1"/>
</dbReference>
<proteinExistence type="predicted"/>
<evidence type="ECO:0000313" key="2">
    <source>
        <dbReference type="EMBL" id="CDH59980.1"/>
    </source>
</evidence>
<feature type="domain" description="F-box" evidence="1">
    <location>
        <begin position="186"/>
        <end position="232"/>
    </location>
</feature>
<accession>A0A068SDD2</accession>
<dbReference type="SUPFAM" id="SSF81383">
    <property type="entry name" value="F-box domain"/>
    <property type="match status" value="1"/>
</dbReference>
<keyword evidence="3" id="KW-1185">Reference proteome</keyword>
<dbReference type="InterPro" id="IPR007131">
    <property type="entry name" value="SHD1"/>
</dbReference>
<dbReference type="GO" id="GO:0008092">
    <property type="term" value="F:cytoskeletal protein binding"/>
    <property type="evidence" value="ECO:0007669"/>
    <property type="project" value="InterPro"/>
</dbReference>
<evidence type="ECO:0000313" key="3">
    <source>
        <dbReference type="Proteomes" id="UP000027586"/>
    </source>
</evidence>
<reference evidence="2" key="1">
    <citation type="submission" date="2013-08" db="EMBL/GenBank/DDBJ databases">
        <title>Gene expansion shapes genome architecture in the human pathogen Lichtheimia corymbifera: an evolutionary genomics analysis in the ancient terrestrial Mucorales (Mucoromycotina).</title>
        <authorList>
            <person name="Schwartze V.U."/>
            <person name="Winter S."/>
            <person name="Shelest E."/>
            <person name="Marcet-Houben M."/>
            <person name="Horn F."/>
            <person name="Wehner S."/>
            <person name="Hoffmann K."/>
            <person name="Riege K."/>
            <person name="Sammeth M."/>
            <person name="Nowrousian M."/>
            <person name="Valiante V."/>
            <person name="Linde J."/>
            <person name="Jacobsen I.D."/>
            <person name="Marz M."/>
            <person name="Brakhage A.A."/>
            <person name="Gabaldon T."/>
            <person name="Bocker S."/>
            <person name="Voigt K."/>
        </authorList>
    </citation>
    <scope>NUCLEOTIDE SEQUENCE [LARGE SCALE GENOMIC DNA]</scope>
    <source>
        <strain evidence="2">FSU 9682</strain>
    </source>
</reference>
<dbReference type="InterPro" id="IPR036047">
    <property type="entry name" value="F-box-like_dom_sf"/>
</dbReference>
<evidence type="ECO:0000259" key="1">
    <source>
        <dbReference type="PROSITE" id="PS50181"/>
    </source>
</evidence>
<comment type="caution">
    <text evidence="2">The sequence shown here is derived from an EMBL/GenBank/DDBJ whole genome shotgun (WGS) entry which is preliminary data.</text>
</comment>
<dbReference type="AlphaFoldDB" id="A0A068SDD2"/>
<sequence length="567" mass="61948">MTAGEDQSMRTWRGSDGKFEVEAAYVGLFQKTKVKLRKAGGGMIAIPIERLSEADAAYIHARSGQTPVTMATTAPTTHQDTASPPTLQLQPSMAALTLDDTNTNDCSPPLPEQPQPQKMPLTIHTTQPMSTTTTAAAQVVLPTPVERHGLAQQVIPMRPEAVRLLSQRSLSSITERLGRGQWQTRPQSLSDLPERALCTIAQHLDARTRVRLASTCTTLLQAVFRPQVWRHIWFMGYAGEYVDSATIHAMTVSLERHQLQHAVHTITLDGTSVNADAIVHVLIHFPAMRWLSVKGCWGVHSFPLGGKLMHLVASGSGVMTQLERFELGKALRRGVTQQDLEDKPNAPQSFGQDLAVIRNALEQLARRPVQMDCFLCDFCHVGAAAAFVHCVSCGPVYIHKCNKCAPRCDRCSIRTCNRPGCRASQSVHISTTTCGRCDRPLSICNHNQACARASNSPCGSCNGLFHAQCRTSDGGYSSNQCSRCGIVACPTCELIMCAGGCHGQWCRNCASDKQAADLIHCKCIVINKTGGKIRKRTVCHHCRKACSKCRTTGFCPRCLGVHSKQCR</sequence>
<dbReference type="Gene3D" id="3.80.10.10">
    <property type="entry name" value="Ribonuclease Inhibitor"/>
    <property type="match status" value="1"/>
</dbReference>
<gene>
    <name evidence="2" type="ORF">LCOR_10781.1</name>
</gene>
<dbReference type="InterPro" id="IPR032675">
    <property type="entry name" value="LRR_dom_sf"/>
</dbReference>
<dbReference type="PROSITE" id="PS50181">
    <property type="entry name" value="FBOX"/>
    <property type="match status" value="1"/>
</dbReference>
<dbReference type="VEuPathDB" id="FungiDB:LCOR_10781.1"/>
<dbReference type="Pfam" id="PF03983">
    <property type="entry name" value="SHD1"/>
    <property type="match status" value="1"/>
</dbReference>
<dbReference type="GO" id="GO:0030674">
    <property type="term" value="F:protein-macromolecule adaptor activity"/>
    <property type="evidence" value="ECO:0007669"/>
    <property type="project" value="InterPro"/>
</dbReference>
<name>A0A068SDD2_9FUNG</name>